<evidence type="ECO:0000313" key="2">
    <source>
        <dbReference type="Proteomes" id="UP001558613"/>
    </source>
</evidence>
<dbReference type="Proteomes" id="UP001558613">
    <property type="component" value="Unassembled WGS sequence"/>
</dbReference>
<reference evidence="1 2" key="1">
    <citation type="submission" date="2023-09" db="EMBL/GenBank/DDBJ databases">
        <authorList>
            <person name="Wang M."/>
        </authorList>
    </citation>
    <scope>NUCLEOTIDE SEQUENCE [LARGE SCALE GENOMIC DNA]</scope>
    <source>
        <strain evidence="1">GT-2023</strain>
        <tissue evidence="1">Liver</tissue>
    </source>
</reference>
<proteinExistence type="predicted"/>
<protein>
    <submittedName>
        <fullName evidence="1">Uncharacterized protein</fullName>
    </submittedName>
</protein>
<sequence length="110" mass="12858">MAYFFGTKLEWVLPQETCETHWEQVLHQKTWQAQTFSVENQWDQVLPQGTWQTQSPQGTLRRPVKPIGNRCSLRSPGKHRLFLLRLSGNKCSLRGPGRHRLFPTGNRVFL</sequence>
<keyword evidence="2" id="KW-1185">Reference proteome</keyword>
<comment type="caution">
    <text evidence="1">The sequence shown here is derived from an EMBL/GenBank/DDBJ whole genome shotgun (WGS) entry which is preliminary data.</text>
</comment>
<evidence type="ECO:0000313" key="1">
    <source>
        <dbReference type="EMBL" id="KAL1274330.1"/>
    </source>
</evidence>
<accession>A0ABR3NCC2</accession>
<dbReference type="EMBL" id="JAYMGO010000005">
    <property type="protein sequence ID" value="KAL1274330.1"/>
    <property type="molecule type" value="Genomic_DNA"/>
</dbReference>
<name>A0ABR3NCC2_9TELE</name>
<gene>
    <name evidence="1" type="ORF">QQF64_027144</name>
</gene>
<organism evidence="1 2">
    <name type="scientific">Cirrhinus molitorella</name>
    <name type="common">mud carp</name>
    <dbReference type="NCBI Taxonomy" id="172907"/>
    <lineage>
        <taxon>Eukaryota</taxon>
        <taxon>Metazoa</taxon>
        <taxon>Chordata</taxon>
        <taxon>Craniata</taxon>
        <taxon>Vertebrata</taxon>
        <taxon>Euteleostomi</taxon>
        <taxon>Actinopterygii</taxon>
        <taxon>Neopterygii</taxon>
        <taxon>Teleostei</taxon>
        <taxon>Ostariophysi</taxon>
        <taxon>Cypriniformes</taxon>
        <taxon>Cyprinidae</taxon>
        <taxon>Labeoninae</taxon>
        <taxon>Labeonini</taxon>
        <taxon>Cirrhinus</taxon>
    </lineage>
</organism>